<organism evidence="2 3">
    <name type="scientific">Thlaspi arvense</name>
    <name type="common">Field penny-cress</name>
    <dbReference type="NCBI Taxonomy" id="13288"/>
    <lineage>
        <taxon>Eukaryota</taxon>
        <taxon>Viridiplantae</taxon>
        <taxon>Streptophyta</taxon>
        <taxon>Embryophyta</taxon>
        <taxon>Tracheophyta</taxon>
        <taxon>Spermatophyta</taxon>
        <taxon>Magnoliopsida</taxon>
        <taxon>eudicotyledons</taxon>
        <taxon>Gunneridae</taxon>
        <taxon>Pentapetalae</taxon>
        <taxon>rosids</taxon>
        <taxon>malvids</taxon>
        <taxon>Brassicales</taxon>
        <taxon>Brassicaceae</taxon>
        <taxon>Thlaspideae</taxon>
        <taxon>Thlaspi</taxon>
    </lineage>
</organism>
<feature type="region of interest" description="Disordered" evidence="1">
    <location>
        <begin position="93"/>
        <end position="120"/>
    </location>
</feature>
<dbReference type="EMBL" id="CAJVSB020000399">
    <property type="protein sequence ID" value="CAH2050348.1"/>
    <property type="molecule type" value="Genomic_DNA"/>
</dbReference>
<dbReference type="Proteomes" id="UP000836841">
    <property type="component" value="Unassembled WGS sequence"/>
</dbReference>
<dbReference type="AlphaFoldDB" id="A0AAU9RTF5"/>
<evidence type="ECO:0000313" key="3">
    <source>
        <dbReference type="Proteomes" id="UP000836841"/>
    </source>
</evidence>
<name>A0AAU9RTF5_THLAR</name>
<keyword evidence="3" id="KW-1185">Reference proteome</keyword>
<gene>
    <name evidence="2" type="ORF">TAV2_LOCUS8542</name>
</gene>
<proteinExistence type="predicted"/>
<feature type="non-terminal residue" evidence="2">
    <location>
        <position position="120"/>
    </location>
</feature>
<feature type="non-terminal residue" evidence="2">
    <location>
        <position position="1"/>
    </location>
</feature>
<protein>
    <submittedName>
        <fullName evidence="2">Uncharacterized protein</fullName>
    </submittedName>
</protein>
<feature type="compositionally biased region" description="Low complexity" evidence="1">
    <location>
        <begin position="93"/>
        <end position="114"/>
    </location>
</feature>
<evidence type="ECO:0000313" key="2">
    <source>
        <dbReference type="EMBL" id="CAH2050348.1"/>
    </source>
</evidence>
<comment type="caution">
    <text evidence="2">The sequence shown here is derived from an EMBL/GenBank/DDBJ whole genome shotgun (WGS) entry which is preliminary data.</text>
</comment>
<reference evidence="2 3" key="1">
    <citation type="submission" date="2022-03" db="EMBL/GenBank/DDBJ databases">
        <authorList>
            <person name="Nunn A."/>
            <person name="Chopra R."/>
            <person name="Nunn A."/>
            <person name="Contreras Garrido A."/>
        </authorList>
    </citation>
    <scope>NUCLEOTIDE SEQUENCE [LARGE SCALE GENOMIC DNA]</scope>
</reference>
<sequence>INCQDIVLEDVDITKALVEYVNQEVIETLVLGAPSKSGLFKYSRNCGEKNTRFLYSKISSARSASRPAPGSFQIQNNTLSDTSQISFTSYNSESLSTSHFGSTSSHSFDSQSSSYNEMDF</sequence>
<evidence type="ECO:0000256" key="1">
    <source>
        <dbReference type="SAM" id="MobiDB-lite"/>
    </source>
</evidence>
<accession>A0AAU9RTF5</accession>